<dbReference type="Proteomes" id="UP001353858">
    <property type="component" value="Unassembled WGS sequence"/>
</dbReference>
<protein>
    <recommendedName>
        <fullName evidence="2">Coiled-coil protein 142 C-terminal domain-containing protein</fullName>
    </recommendedName>
</protein>
<accession>A0AAN7SCU9</accession>
<feature type="region of interest" description="Disordered" evidence="1">
    <location>
        <begin position="691"/>
        <end position="711"/>
    </location>
</feature>
<evidence type="ECO:0000313" key="3">
    <source>
        <dbReference type="EMBL" id="KAK4875057.1"/>
    </source>
</evidence>
<sequence length="744" mass="86536">MSRNIITITKWVPLENEENKILFQECNETKMLAINLLNLLGQFFNEFRFRNGWKSYHTTSENELILEKLEIISEMAESLRQNLYRVFDKLNISRPIITKIKVKLWKDILWKTKLKISYFLQQLIHEIAFLFVHYGEKMLVLTFKISDVYNHYLHMDFKYKLKFGATICSNTCPYLMYPLRKISITKLLQILAQNRAELCCHKLIDCLLDTYKSYEIYEDDASSDNSSLEIYRAITKHMSPPVTEFQDFTTKAEESVTEIDNFANMEELVKYEEQNVLDLLETAIRIAPTMLGDDSVKKSKASGELKISVKAKTKVLDYYQQILWGEVGNFLEHIILWWGALPLAERPPHSSQHLREWITQFLPTIEIPNFILSALINLADSLGMYITSTSWDQHFRLALVASKAPLNIETGRTFNDLLQNLVLLSNQCETTSDWILGAPLDELPLVEQIPILHRLDHSIHTTRLWAINETKRFANNWDVEKFFTITHCDIVNCLAQLNHLKMNDHSADIEKGGFSAHVNVCVNMRAKLRSEVSINHEKLKMAQQQCIDTLASVCRMISLANLQMIFPENNYYKKHNYEKPAKASGYVAKYLDEILTPVLAATQDYNIANMILKIMCECWLDHIYINKVRFSHYGAYQLLTDFASIGTWLVNCPIVTPHMRKEMLRNEVLRRCEGVGKLLLRCPGEQLRMNEKIRPGETESPKSDNTELMPPEMYVPNQEQWLELRAHKRKTLFKCTLCCANVNY</sequence>
<feature type="domain" description="Coiled-coil protein 142 C-terminal" evidence="2">
    <location>
        <begin position="323"/>
        <end position="689"/>
    </location>
</feature>
<dbReference type="Pfam" id="PF14923">
    <property type="entry name" value="CCDC142"/>
    <property type="match status" value="1"/>
</dbReference>
<comment type="caution">
    <text evidence="3">The sequence shown here is derived from an EMBL/GenBank/DDBJ whole genome shotgun (WGS) entry which is preliminary data.</text>
</comment>
<dbReference type="EMBL" id="JARPUR010000005">
    <property type="protein sequence ID" value="KAK4875057.1"/>
    <property type="molecule type" value="Genomic_DNA"/>
</dbReference>
<dbReference type="InterPro" id="IPR055350">
    <property type="entry name" value="CCDC142_C"/>
</dbReference>
<keyword evidence="4" id="KW-1185">Reference proteome</keyword>
<evidence type="ECO:0000256" key="1">
    <source>
        <dbReference type="SAM" id="MobiDB-lite"/>
    </source>
</evidence>
<organism evidence="3 4">
    <name type="scientific">Aquatica leii</name>
    <dbReference type="NCBI Taxonomy" id="1421715"/>
    <lineage>
        <taxon>Eukaryota</taxon>
        <taxon>Metazoa</taxon>
        <taxon>Ecdysozoa</taxon>
        <taxon>Arthropoda</taxon>
        <taxon>Hexapoda</taxon>
        <taxon>Insecta</taxon>
        <taxon>Pterygota</taxon>
        <taxon>Neoptera</taxon>
        <taxon>Endopterygota</taxon>
        <taxon>Coleoptera</taxon>
        <taxon>Polyphaga</taxon>
        <taxon>Elateriformia</taxon>
        <taxon>Elateroidea</taxon>
        <taxon>Lampyridae</taxon>
        <taxon>Luciolinae</taxon>
        <taxon>Aquatica</taxon>
    </lineage>
</organism>
<dbReference type="PANTHER" id="PTHR21436">
    <property type="entry name" value="COILED-COIL DOMAIN-CONTAINING PROTEIN 142"/>
    <property type="match status" value="1"/>
</dbReference>
<gene>
    <name evidence="3" type="ORF">RN001_011479</name>
</gene>
<evidence type="ECO:0000259" key="2">
    <source>
        <dbReference type="Pfam" id="PF14923"/>
    </source>
</evidence>
<evidence type="ECO:0000313" key="4">
    <source>
        <dbReference type="Proteomes" id="UP001353858"/>
    </source>
</evidence>
<proteinExistence type="predicted"/>
<dbReference type="PANTHER" id="PTHR21436:SF2">
    <property type="entry name" value="COILED-COIL DOMAIN-CONTAINING PROTEIN 142"/>
    <property type="match status" value="1"/>
</dbReference>
<feature type="compositionally biased region" description="Basic and acidic residues" evidence="1">
    <location>
        <begin position="691"/>
        <end position="705"/>
    </location>
</feature>
<dbReference type="InterPro" id="IPR026700">
    <property type="entry name" value="CCDC142"/>
</dbReference>
<reference evidence="4" key="1">
    <citation type="submission" date="2023-01" db="EMBL/GenBank/DDBJ databases">
        <title>Key to firefly adult light organ development and bioluminescence: homeobox transcription factors regulate luciferase expression and transportation to peroxisome.</title>
        <authorList>
            <person name="Fu X."/>
        </authorList>
    </citation>
    <scope>NUCLEOTIDE SEQUENCE [LARGE SCALE GENOMIC DNA]</scope>
</reference>
<dbReference type="AlphaFoldDB" id="A0AAN7SCU9"/>
<name>A0AAN7SCU9_9COLE</name>